<keyword evidence="3" id="KW-0418">Kinase</keyword>
<dbReference type="OrthoDB" id="4062651at2759"/>
<dbReference type="InterPro" id="IPR011009">
    <property type="entry name" value="Kinase-like_dom_sf"/>
</dbReference>
<dbReference type="Proteomes" id="UP000267251">
    <property type="component" value="Unassembled WGS sequence"/>
</dbReference>
<evidence type="ECO:0000256" key="1">
    <source>
        <dbReference type="SAM" id="MobiDB-lite"/>
    </source>
</evidence>
<dbReference type="SMART" id="SM00220">
    <property type="entry name" value="S_TKc"/>
    <property type="match status" value="1"/>
</dbReference>
<protein>
    <submittedName>
        <fullName evidence="3">Kinase-like domain-containing protein</fullName>
    </submittedName>
</protein>
<feature type="region of interest" description="Disordered" evidence="1">
    <location>
        <begin position="137"/>
        <end position="160"/>
    </location>
</feature>
<reference evidence="4" key="1">
    <citation type="journal article" date="2018" name="Nat. Microbiol.">
        <title>Leveraging single-cell genomics to expand the fungal tree of life.</title>
        <authorList>
            <person name="Ahrendt S.R."/>
            <person name="Quandt C.A."/>
            <person name="Ciobanu D."/>
            <person name="Clum A."/>
            <person name="Salamov A."/>
            <person name="Andreopoulos B."/>
            <person name="Cheng J.F."/>
            <person name="Woyke T."/>
            <person name="Pelin A."/>
            <person name="Henrissat B."/>
            <person name="Reynolds N.K."/>
            <person name="Benny G.L."/>
            <person name="Smith M.E."/>
            <person name="James T.Y."/>
            <person name="Grigoriev I.V."/>
        </authorList>
    </citation>
    <scope>NUCLEOTIDE SEQUENCE [LARGE SCALE GENOMIC DNA]</scope>
</reference>
<dbReference type="GO" id="GO:0005524">
    <property type="term" value="F:ATP binding"/>
    <property type="evidence" value="ECO:0007669"/>
    <property type="project" value="InterPro"/>
</dbReference>
<evidence type="ECO:0000259" key="2">
    <source>
        <dbReference type="PROSITE" id="PS50011"/>
    </source>
</evidence>
<dbReference type="GO" id="GO:0005737">
    <property type="term" value="C:cytoplasm"/>
    <property type="evidence" value="ECO:0007669"/>
    <property type="project" value="TreeGrafter"/>
</dbReference>
<name>A0A4P9Y4E2_9FUNG</name>
<dbReference type="InterPro" id="IPR000719">
    <property type="entry name" value="Prot_kinase_dom"/>
</dbReference>
<dbReference type="PROSITE" id="PS00108">
    <property type="entry name" value="PROTEIN_KINASE_ST"/>
    <property type="match status" value="1"/>
</dbReference>
<gene>
    <name evidence="3" type="ORF">BJ684DRAFT_15828</name>
</gene>
<dbReference type="InterPro" id="IPR045269">
    <property type="entry name" value="Atg1-like"/>
</dbReference>
<dbReference type="AlphaFoldDB" id="A0A4P9Y4E2"/>
<proteinExistence type="predicted"/>
<dbReference type="EMBL" id="KZ987940">
    <property type="protein sequence ID" value="RKP13807.1"/>
    <property type="molecule type" value="Genomic_DNA"/>
</dbReference>
<dbReference type="SUPFAM" id="SSF56112">
    <property type="entry name" value="Protein kinase-like (PK-like)"/>
    <property type="match status" value="1"/>
</dbReference>
<dbReference type="Pfam" id="PF00069">
    <property type="entry name" value="Pkinase"/>
    <property type="match status" value="1"/>
</dbReference>
<dbReference type="InterPro" id="IPR008271">
    <property type="entry name" value="Ser/Thr_kinase_AS"/>
</dbReference>
<dbReference type="GO" id="GO:0010506">
    <property type="term" value="P:regulation of autophagy"/>
    <property type="evidence" value="ECO:0007669"/>
    <property type="project" value="InterPro"/>
</dbReference>
<dbReference type="PROSITE" id="PS50011">
    <property type="entry name" value="PROTEIN_KINASE_DOM"/>
    <property type="match status" value="1"/>
</dbReference>
<evidence type="ECO:0000313" key="4">
    <source>
        <dbReference type="Proteomes" id="UP000267251"/>
    </source>
</evidence>
<dbReference type="GO" id="GO:0004674">
    <property type="term" value="F:protein serine/threonine kinase activity"/>
    <property type="evidence" value="ECO:0007669"/>
    <property type="project" value="InterPro"/>
</dbReference>
<keyword evidence="4" id="KW-1185">Reference proteome</keyword>
<organism evidence="3 4">
    <name type="scientific">Piptocephalis cylindrospora</name>
    <dbReference type="NCBI Taxonomy" id="1907219"/>
    <lineage>
        <taxon>Eukaryota</taxon>
        <taxon>Fungi</taxon>
        <taxon>Fungi incertae sedis</taxon>
        <taxon>Zoopagomycota</taxon>
        <taxon>Zoopagomycotina</taxon>
        <taxon>Zoopagomycetes</taxon>
        <taxon>Zoopagales</taxon>
        <taxon>Piptocephalidaceae</taxon>
        <taxon>Piptocephalis</taxon>
    </lineage>
</organism>
<keyword evidence="3" id="KW-0808">Transferase</keyword>
<dbReference type="PANTHER" id="PTHR24348">
    <property type="entry name" value="SERINE/THREONINE-PROTEIN KINASE UNC-51-RELATED"/>
    <property type="match status" value="1"/>
</dbReference>
<accession>A0A4P9Y4E2</accession>
<sequence length="489" mass="55101">MILGIPSLFSLSTPSSYSYSWGQAFLRKTSILLLLTLVLSSSFPWTTQARTTPLSTIKSSMRSYHSTASAESDADAQELDSICRAYPSISSHVSHDSVKMPASVFPFLSEKIKSNPDSLHYWAKCASWYTYRSLSNASPQQGPADRPLSPKSMRSGEHQERYTINQTSKKYLHKGKSYTATGIWRDGKVEHQAFFKMITRDGGKYTSEAVTKSFLDEVTTHVLSYAVNTLHIVRVLDVITDNPTHYGLILEQGAYNLREYVNQNMAKGLPIKAHRAHGASYMISGLAEKTMNTLFDGMVGAITDINERAHVIHRDLKPDNIMVFNTKGGPILKITDFGIAILERNVDSVCSPPGQYMVGTVGFMPWGYFQPLSDETPTYVRYNDLYSLFATKYTVMFPGKDLKIPNLQASSVPGRLRAWVWRKFQLKFTSHIITETQAKENRLSNDFVHLMNMVLGARHEWGKSVTHQKVQEAWDDWKLKKAPTHSKSS</sequence>
<evidence type="ECO:0000313" key="3">
    <source>
        <dbReference type="EMBL" id="RKP13807.1"/>
    </source>
</evidence>
<dbReference type="Gene3D" id="1.10.510.10">
    <property type="entry name" value="Transferase(Phosphotransferase) domain 1"/>
    <property type="match status" value="1"/>
</dbReference>
<feature type="domain" description="Protein kinase" evidence="2">
    <location>
        <begin position="158"/>
        <end position="489"/>
    </location>
</feature>